<dbReference type="EMBL" id="JAWZYT010001932">
    <property type="protein sequence ID" value="KAK4308061.1"/>
    <property type="molecule type" value="Genomic_DNA"/>
</dbReference>
<evidence type="ECO:0000313" key="3">
    <source>
        <dbReference type="Proteomes" id="UP001292094"/>
    </source>
</evidence>
<dbReference type="AlphaFoldDB" id="A0AAE1U4P6"/>
<reference evidence="2" key="1">
    <citation type="submission" date="2023-11" db="EMBL/GenBank/DDBJ databases">
        <title>Genome assemblies of two species of porcelain crab, Petrolisthes cinctipes and Petrolisthes manimaculis (Anomura: Porcellanidae).</title>
        <authorList>
            <person name="Angst P."/>
        </authorList>
    </citation>
    <scope>NUCLEOTIDE SEQUENCE</scope>
    <source>
        <strain evidence="2">PB745_02</strain>
        <tissue evidence="2">Gill</tissue>
    </source>
</reference>
<dbReference type="Proteomes" id="UP001292094">
    <property type="component" value="Unassembled WGS sequence"/>
</dbReference>
<evidence type="ECO:0000313" key="2">
    <source>
        <dbReference type="EMBL" id="KAK4308061.1"/>
    </source>
</evidence>
<accession>A0AAE1U4P6</accession>
<gene>
    <name evidence="2" type="ORF">Pmani_020220</name>
</gene>
<feature type="region of interest" description="Disordered" evidence="1">
    <location>
        <begin position="1"/>
        <end position="24"/>
    </location>
</feature>
<keyword evidence="3" id="KW-1185">Reference proteome</keyword>
<name>A0AAE1U4P6_9EUCA</name>
<protein>
    <submittedName>
        <fullName evidence="2">Uncharacterized protein</fullName>
    </submittedName>
</protein>
<proteinExistence type="predicted"/>
<organism evidence="2 3">
    <name type="scientific">Petrolisthes manimaculis</name>
    <dbReference type="NCBI Taxonomy" id="1843537"/>
    <lineage>
        <taxon>Eukaryota</taxon>
        <taxon>Metazoa</taxon>
        <taxon>Ecdysozoa</taxon>
        <taxon>Arthropoda</taxon>
        <taxon>Crustacea</taxon>
        <taxon>Multicrustacea</taxon>
        <taxon>Malacostraca</taxon>
        <taxon>Eumalacostraca</taxon>
        <taxon>Eucarida</taxon>
        <taxon>Decapoda</taxon>
        <taxon>Pleocyemata</taxon>
        <taxon>Anomura</taxon>
        <taxon>Galatheoidea</taxon>
        <taxon>Porcellanidae</taxon>
        <taxon>Petrolisthes</taxon>
    </lineage>
</organism>
<comment type="caution">
    <text evidence="2">The sequence shown here is derived from an EMBL/GenBank/DDBJ whole genome shotgun (WGS) entry which is preliminary data.</text>
</comment>
<evidence type="ECO:0000256" key="1">
    <source>
        <dbReference type="SAM" id="MobiDB-lite"/>
    </source>
</evidence>
<sequence length="125" mass="13719">MRYEEEEVTKVKEGGKKEEEGKREKWRISGSSDGLFKVRRVRVEVNGAFIPWYSTGGVAVPPVLLSVILFPPPSTQPSQYEAAVASGKIADVAFVPVENSFPMSEQMARPCNHLGSGCVVTCFNL</sequence>